<dbReference type="RefSeq" id="WP_259837596.1">
    <property type="nucleotide sequence ID" value="NZ_JAOAMU010000002.1"/>
</dbReference>
<keyword evidence="2" id="KW-1185">Reference proteome</keyword>
<protein>
    <submittedName>
        <fullName evidence="1">Uncharacterized protein</fullName>
    </submittedName>
</protein>
<evidence type="ECO:0000313" key="1">
    <source>
        <dbReference type="EMBL" id="MCT2561481.1"/>
    </source>
</evidence>
<organism evidence="1 2">
    <name type="scientific">Chryseobacterium herbae</name>
    <dbReference type="NCBI Taxonomy" id="2976476"/>
    <lineage>
        <taxon>Bacteria</taxon>
        <taxon>Pseudomonadati</taxon>
        <taxon>Bacteroidota</taxon>
        <taxon>Flavobacteriia</taxon>
        <taxon>Flavobacteriales</taxon>
        <taxon>Weeksellaceae</taxon>
        <taxon>Chryseobacterium group</taxon>
        <taxon>Chryseobacterium</taxon>
    </lineage>
</organism>
<dbReference type="EMBL" id="JAOAMU010000002">
    <property type="protein sequence ID" value="MCT2561481.1"/>
    <property type="molecule type" value="Genomic_DNA"/>
</dbReference>
<proteinExistence type="predicted"/>
<accession>A0ABT2IRM3</accession>
<evidence type="ECO:0000313" key="2">
    <source>
        <dbReference type="Proteomes" id="UP001525566"/>
    </source>
</evidence>
<reference evidence="1 2" key="1">
    <citation type="submission" date="2022-09" db="EMBL/GenBank/DDBJ databases">
        <title>Chryseobacterium oleae sp.nov., isolated from the inter-root soil of Pyrola calliantha H. Andr. in Tibet.</title>
        <authorList>
            <person name="Li Z."/>
        </authorList>
    </citation>
    <scope>NUCLEOTIDE SEQUENCE [LARGE SCALE GENOMIC DNA]</scope>
    <source>
        <strain evidence="2">pc1-10</strain>
    </source>
</reference>
<gene>
    <name evidence="1" type="ORF">N0B48_06280</name>
</gene>
<name>A0ABT2IRM3_9FLAO</name>
<dbReference type="Proteomes" id="UP001525566">
    <property type="component" value="Unassembled WGS sequence"/>
</dbReference>
<comment type="caution">
    <text evidence="1">The sequence shown here is derived from an EMBL/GenBank/DDBJ whole genome shotgun (WGS) entry which is preliminary data.</text>
</comment>
<sequence length="147" mass="17361">MMNKAEQEEISDDEIFSYVFNLKETDLNFSFSLNKYETNEQTKVQSGERVLNISVMTRNCNWIFLTDEEKRDFMIEKWTSFFTAVPGEYSTVVPSEIIQTLKDFTNIESKSCPSFFVRKQIFRRNNHMIIADISHDRAELAWVKDSD</sequence>